<organism evidence="1 2">
    <name type="scientific">Pelusios castaneus</name>
    <name type="common">West African mud turtle</name>
    <dbReference type="NCBI Taxonomy" id="367368"/>
    <lineage>
        <taxon>Eukaryota</taxon>
        <taxon>Metazoa</taxon>
        <taxon>Chordata</taxon>
        <taxon>Craniata</taxon>
        <taxon>Vertebrata</taxon>
        <taxon>Euteleostomi</taxon>
        <taxon>Archelosauria</taxon>
        <taxon>Testudinata</taxon>
        <taxon>Testudines</taxon>
        <taxon>Pleurodira</taxon>
        <taxon>Pelomedusidae</taxon>
        <taxon>Pelusios</taxon>
    </lineage>
</organism>
<dbReference type="Pfam" id="PF15506">
    <property type="entry name" value="OCC1"/>
    <property type="match status" value="1"/>
</dbReference>
<proteinExistence type="predicted"/>
<reference evidence="1" key="2">
    <citation type="submission" date="2025-09" db="UniProtKB">
        <authorList>
            <consortium name="Ensembl"/>
        </authorList>
    </citation>
    <scope>IDENTIFICATION</scope>
</reference>
<name>A0A8C8RV64_9SAUR</name>
<sequence>MFLWKWIRSFLLNEAGKGAYGALFVNYGGVYVGLPSDAAPTMAPSQTKTEIRKK</sequence>
<dbReference type="Ensembl" id="ENSPCET00000010552.1">
    <property type="protein sequence ID" value="ENSPCEP00000010213.1"/>
    <property type="gene ID" value="ENSPCEG00000008112.1"/>
</dbReference>
<evidence type="ECO:0000313" key="1">
    <source>
        <dbReference type="Ensembl" id="ENSPCEP00000010213.1"/>
    </source>
</evidence>
<evidence type="ECO:0000313" key="2">
    <source>
        <dbReference type="Proteomes" id="UP000694393"/>
    </source>
</evidence>
<dbReference type="AlphaFoldDB" id="A0A8C8RV64"/>
<dbReference type="Proteomes" id="UP000694393">
    <property type="component" value="Unplaced"/>
</dbReference>
<dbReference type="InterPro" id="IPR029133">
    <property type="entry name" value="OCC1"/>
</dbReference>
<keyword evidence="2" id="KW-1185">Reference proteome</keyword>
<accession>A0A8C8RV64</accession>
<reference evidence="1" key="1">
    <citation type="submission" date="2025-08" db="UniProtKB">
        <authorList>
            <consortium name="Ensembl"/>
        </authorList>
    </citation>
    <scope>IDENTIFICATION</scope>
</reference>
<protein>
    <submittedName>
        <fullName evidence="1">Uncharacterized protein</fullName>
    </submittedName>
</protein>